<comment type="similarity">
    <text evidence="2">Belongs to the LemA family.</text>
</comment>
<dbReference type="Gene3D" id="1.20.1440.20">
    <property type="entry name" value="LemA-like domain"/>
    <property type="match status" value="1"/>
</dbReference>
<dbReference type="OrthoDB" id="9804152at2"/>
<dbReference type="InterPro" id="IPR007156">
    <property type="entry name" value="MamQ_LemA"/>
</dbReference>
<sequence>MNSSLSRYRVMPLTLRKSLLCLLLALPLLSGCGINNIPTYDEQAKAAWAQVENQYQRRADLVPNLVATVKGYAAHEKETLTAVTEARAKVGSIQLGKGLLDNPQKLQQFQAAQSELGSALQRLMVVVERYPDLKANQNFLALQSQLEGTENRISVARRDFINSVNQYNRELRTFPGRIWYWLLYDDMELRETFQATSENTEQAPKVDF</sequence>
<keyword evidence="5" id="KW-0472">Membrane</keyword>
<dbReference type="PANTHER" id="PTHR34478:SF2">
    <property type="entry name" value="MEMBRANE PROTEIN"/>
    <property type="match status" value="1"/>
</dbReference>
<dbReference type="PROSITE" id="PS51257">
    <property type="entry name" value="PROKAR_LIPOPROTEIN"/>
    <property type="match status" value="1"/>
</dbReference>
<name>A0A2K9LFN3_9GAMM</name>
<evidence type="ECO:0000256" key="3">
    <source>
        <dbReference type="ARBA" id="ARBA00022692"/>
    </source>
</evidence>
<keyword evidence="4" id="KW-1133">Transmembrane helix</keyword>
<dbReference type="EMBL" id="CP022684">
    <property type="protein sequence ID" value="AUM11082.1"/>
    <property type="molecule type" value="Genomic_DNA"/>
</dbReference>
<gene>
    <name evidence="6" type="ORF">Kalk_00920</name>
</gene>
<dbReference type="InterPro" id="IPR023353">
    <property type="entry name" value="LemA-like_dom_sf"/>
</dbReference>
<keyword evidence="3" id="KW-0812">Transmembrane</keyword>
<evidence type="ECO:0000256" key="1">
    <source>
        <dbReference type="ARBA" id="ARBA00004167"/>
    </source>
</evidence>
<dbReference type="SUPFAM" id="SSF140478">
    <property type="entry name" value="LemA-like"/>
    <property type="match status" value="1"/>
</dbReference>
<evidence type="ECO:0008006" key="8">
    <source>
        <dbReference type="Google" id="ProtNLM"/>
    </source>
</evidence>
<dbReference type="Pfam" id="PF04011">
    <property type="entry name" value="LemA"/>
    <property type="match status" value="1"/>
</dbReference>
<reference evidence="7" key="1">
    <citation type="submission" date="2017-08" db="EMBL/GenBank/DDBJ databases">
        <title>Direct submision.</title>
        <authorList>
            <person name="Kim S.-J."/>
            <person name="Rhee S.-K."/>
        </authorList>
    </citation>
    <scope>NUCLEOTIDE SEQUENCE [LARGE SCALE GENOMIC DNA]</scope>
    <source>
        <strain evidence="7">GI5</strain>
    </source>
</reference>
<accession>A0A2K9LFN3</accession>
<keyword evidence="7" id="KW-1185">Reference proteome</keyword>
<dbReference type="PANTHER" id="PTHR34478">
    <property type="entry name" value="PROTEIN LEMA"/>
    <property type="match status" value="1"/>
</dbReference>
<dbReference type="Proteomes" id="UP000235116">
    <property type="component" value="Chromosome"/>
</dbReference>
<proteinExistence type="inferred from homology"/>
<dbReference type="AlphaFoldDB" id="A0A2K9LFN3"/>
<evidence type="ECO:0000313" key="7">
    <source>
        <dbReference type="Proteomes" id="UP000235116"/>
    </source>
</evidence>
<comment type="subcellular location">
    <subcellularLocation>
        <location evidence="1">Membrane</location>
        <topology evidence="1">Single-pass membrane protein</topology>
    </subcellularLocation>
</comment>
<dbReference type="GO" id="GO:0016020">
    <property type="term" value="C:membrane"/>
    <property type="evidence" value="ECO:0007669"/>
    <property type="project" value="UniProtKB-SubCell"/>
</dbReference>
<evidence type="ECO:0000256" key="5">
    <source>
        <dbReference type="ARBA" id="ARBA00023136"/>
    </source>
</evidence>
<evidence type="ECO:0000313" key="6">
    <source>
        <dbReference type="EMBL" id="AUM11082.1"/>
    </source>
</evidence>
<evidence type="ECO:0000256" key="2">
    <source>
        <dbReference type="ARBA" id="ARBA00008854"/>
    </source>
</evidence>
<dbReference type="KEGG" id="kak:Kalk_00920"/>
<organism evidence="6 7">
    <name type="scientific">Ketobacter alkanivorans</name>
    <dbReference type="NCBI Taxonomy" id="1917421"/>
    <lineage>
        <taxon>Bacteria</taxon>
        <taxon>Pseudomonadati</taxon>
        <taxon>Pseudomonadota</taxon>
        <taxon>Gammaproteobacteria</taxon>
        <taxon>Pseudomonadales</taxon>
        <taxon>Ketobacteraceae</taxon>
        <taxon>Ketobacter</taxon>
    </lineage>
</organism>
<evidence type="ECO:0000256" key="4">
    <source>
        <dbReference type="ARBA" id="ARBA00022989"/>
    </source>
</evidence>
<protein>
    <recommendedName>
        <fullName evidence="8">LemA family protein</fullName>
    </recommendedName>
</protein>